<reference evidence="1 2" key="1">
    <citation type="submission" date="2018-05" db="EMBL/GenBank/DDBJ databases">
        <title>Reference genomes for bee gut microbiota database.</title>
        <authorList>
            <person name="Ellegaard K.M."/>
        </authorList>
    </citation>
    <scope>NUCLEOTIDE SEQUENCE [LARGE SCALE GENOMIC DNA]</scope>
    <source>
        <strain evidence="1 2">ESL0284</strain>
    </source>
</reference>
<evidence type="ECO:0000313" key="2">
    <source>
        <dbReference type="Proteomes" id="UP000247565"/>
    </source>
</evidence>
<dbReference type="SUPFAM" id="SSF52540">
    <property type="entry name" value="P-loop containing nucleoside triphosphate hydrolases"/>
    <property type="match status" value="1"/>
</dbReference>
<accession>A0A318NCX4</accession>
<dbReference type="CDD" id="cd00009">
    <property type="entry name" value="AAA"/>
    <property type="match status" value="1"/>
</dbReference>
<protein>
    <recommendedName>
        <fullName evidence="3">DNA polymerase III subunit delta</fullName>
    </recommendedName>
</protein>
<dbReference type="GO" id="GO:0006261">
    <property type="term" value="P:DNA-templated DNA replication"/>
    <property type="evidence" value="ECO:0007669"/>
    <property type="project" value="TreeGrafter"/>
</dbReference>
<dbReference type="Pfam" id="PF13177">
    <property type="entry name" value="DNA_pol3_delta2"/>
    <property type="match status" value="1"/>
</dbReference>
<dbReference type="Proteomes" id="UP000247565">
    <property type="component" value="Unassembled WGS sequence"/>
</dbReference>
<keyword evidence="2" id="KW-1185">Reference proteome</keyword>
<proteinExistence type="predicted"/>
<dbReference type="RefSeq" id="WP_110438966.1">
    <property type="nucleotide sequence ID" value="NZ_CP046393.1"/>
</dbReference>
<dbReference type="AlphaFoldDB" id="A0A318NCX4"/>
<dbReference type="InterPro" id="IPR027417">
    <property type="entry name" value="P-loop_NTPase"/>
</dbReference>
<dbReference type="EMBL" id="QGLT01000002">
    <property type="protein sequence ID" value="PXZ00826.1"/>
    <property type="molecule type" value="Genomic_DNA"/>
</dbReference>
<sequence length="317" mass="36204">MTAKLDDSLWGHEREYDCFKQVIFQNKLHHAWLICGEVGVGKKTFVNHVIRLILGSSENVLAKIRAGSHPDLLTVSRRIDEKKNRLRSEILMDDIKTVGTFLRLTSANGGWRIVIIEEADLMNQNAANSLLKILEEPPDAALIFLITAHPNRLLPTILSRCRKLMLHPLSNTVLLEALIKLAPEYSEAEYQKIITLSQGSIGKALSLLNSDASNLQNIVDAFFEKPFKGSELNEKVKYILQKEDGFSVFFSLLTDKFNMLIGEAIKSRQKRFGNPSRTVMEWIDIWQKILKWHKDTESFNLDKRQTLISDFELVSEL</sequence>
<evidence type="ECO:0000313" key="1">
    <source>
        <dbReference type="EMBL" id="PXZ00826.1"/>
    </source>
</evidence>
<dbReference type="OrthoDB" id="9811073at2"/>
<dbReference type="InterPro" id="IPR050238">
    <property type="entry name" value="DNA_Rep/Repair_Clamp_Loader"/>
</dbReference>
<dbReference type="PANTHER" id="PTHR11669">
    <property type="entry name" value="REPLICATION FACTOR C / DNA POLYMERASE III GAMMA-TAU SUBUNIT"/>
    <property type="match status" value="1"/>
</dbReference>
<comment type="caution">
    <text evidence="1">The sequence shown here is derived from an EMBL/GenBank/DDBJ whole genome shotgun (WGS) entry which is preliminary data.</text>
</comment>
<gene>
    <name evidence="1" type="ORF">DK869_05415</name>
</gene>
<dbReference type="Gene3D" id="3.40.50.300">
    <property type="entry name" value="P-loop containing nucleotide triphosphate hydrolases"/>
    <property type="match status" value="1"/>
</dbReference>
<dbReference type="GO" id="GO:0009360">
    <property type="term" value="C:DNA polymerase III complex"/>
    <property type="evidence" value="ECO:0007669"/>
    <property type="project" value="TreeGrafter"/>
</dbReference>
<evidence type="ECO:0008006" key="3">
    <source>
        <dbReference type="Google" id="ProtNLM"/>
    </source>
</evidence>
<dbReference type="PANTHER" id="PTHR11669:SF8">
    <property type="entry name" value="DNA POLYMERASE III SUBUNIT DELTA"/>
    <property type="match status" value="1"/>
</dbReference>
<name>A0A318NCX4_9PROT</name>
<organism evidence="1 2">
    <name type="scientific">Commensalibacter melissae</name>
    <dbReference type="NCBI Taxonomy" id="2070537"/>
    <lineage>
        <taxon>Bacteria</taxon>
        <taxon>Pseudomonadati</taxon>
        <taxon>Pseudomonadota</taxon>
        <taxon>Alphaproteobacteria</taxon>
        <taxon>Acetobacterales</taxon>
        <taxon>Acetobacteraceae</taxon>
    </lineage>
</organism>